<keyword evidence="5" id="KW-0460">Magnesium</keyword>
<evidence type="ECO:0000256" key="5">
    <source>
        <dbReference type="ARBA" id="ARBA00022842"/>
    </source>
</evidence>
<dbReference type="EMBL" id="AJWZ01007887">
    <property type="protein sequence ID" value="EKC55663.1"/>
    <property type="molecule type" value="Genomic_DNA"/>
</dbReference>
<dbReference type="PANTHER" id="PTHR10229:SF0">
    <property type="entry name" value="GTP-BINDING PROTEIN 6-RELATED"/>
    <property type="match status" value="1"/>
</dbReference>
<keyword evidence="2" id="KW-0963">Cytoplasm</keyword>
<dbReference type="GO" id="GO:0005737">
    <property type="term" value="C:cytoplasm"/>
    <property type="evidence" value="ECO:0007669"/>
    <property type="project" value="UniProtKB-SubCell"/>
</dbReference>
<evidence type="ECO:0000259" key="7">
    <source>
        <dbReference type="Pfam" id="PF13167"/>
    </source>
</evidence>
<dbReference type="GO" id="GO:0043022">
    <property type="term" value="F:ribosome binding"/>
    <property type="evidence" value="ECO:0007669"/>
    <property type="project" value="TreeGrafter"/>
</dbReference>
<reference evidence="8" key="1">
    <citation type="journal article" date="2013" name="Environ. Microbiol.">
        <title>Microbiota from the distal guts of lean and obese adolescents exhibit partial functional redundancy besides clear differences in community structure.</title>
        <authorList>
            <person name="Ferrer M."/>
            <person name="Ruiz A."/>
            <person name="Lanza F."/>
            <person name="Haange S.B."/>
            <person name="Oberbach A."/>
            <person name="Till H."/>
            <person name="Bargiela R."/>
            <person name="Campoy C."/>
            <person name="Segura M.T."/>
            <person name="Richter M."/>
            <person name="von Bergen M."/>
            <person name="Seifert J."/>
            <person name="Suarez A."/>
        </authorList>
    </citation>
    <scope>NUCLEOTIDE SEQUENCE</scope>
</reference>
<feature type="domain" description="GTPase HflX N-terminal" evidence="7">
    <location>
        <begin position="16"/>
        <end position="103"/>
    </location>
</feature>
<feature type="non-terminal residue" evidence="8">
    <location>
        <position position="123"/>
    </location>
</feature>
<proteinExistence type="predicted"/>
<dbReference type="Gene3D" id="3.40.50.11060">
    <property type="entry name" value="GTPase HflX, N-terminal domain"/>
    <property type="match status" value="1"/>
</dbReference>
<name>K1SDR8_9ZZZZ</name>
<dbReference type="Pfam" id="PF13167">
    <property type="entry name" value="GTP-bdg_N"/>
    <property type="match status" value="1"/>
</dbReference>
<keyword evidence="3" id="KW-0479">Metal-binding</keyword>
<gene>
    <name evidence="8" type="ORF">OBE_11455</name>
</gene>
<accession>K1SDR8</accession>
<keyword evidence="4" id="KW-0547">Nucleotide-binding</keyword>
<dbReference type="GO" id="GO:0046872">
    <property type="term" value="F:metal ion binding"/>
    <property type="evidence" value="ECO:0007669"/>
    <property type="project" value="UniProtKB-KW"/>
</dbReference>
<comment type="caution">
    <text evidence="8">The sequence shown here is derived from an EMBL/GenBank/DDBJ whole genome shotgun (WGS) entry which is preliminary data.</text>
</comment>
<dbReference type="InterPro" id="IPR042108">
    <property type="entry name" value="GTPase_HflX_N_sf"/>
</dbReference>
<evidence type="ECO:0000256" key="6">
    <source>
        <dbReference type="ARBA" id="ARBA00023134"/>
    </source>
</evidence>
<evidence type="ECO:0000256" key="1">
    <source>
        <dbReference type="ARBA" id="ARBA00004496"/>
    </source>
</evidence>
<dbReference type="GO" id="GO:0005525">
    <property type="term" value="F:GTP binding"/>
    <property type="evidence" value="ECO:0007669"/>
    <property type="project" value="UniProtKB-KW"/>
</dbReference>
<comment type="subcellular location">
    <subcellularLocation>
        <location evidence="1">Cytoplasm</location>
    </subcellularLocation>
</comment>
<organism evidence="8">
    <name type="scientific">human gut metagenome</name>
    <dbReference type="NCBI Taxonomy" id="408170"/>
    <lineage>
        <taxon>unclassified sequences</taxon>
        <taxon>metagenomes</taxon>
        <taxon>organismal metagenomes</taxon>
    </lineage>
</organism>
<sequence length="123" mass="14320">MLVAVVRDNQDPRQAEEYLDELEFLAETADIVSVKRFTQRLAQPSARIYVGPGKLQEIADYCREEEIDVVIFDDELSPSQTRNIEKEMPCRLLDRTRLILDIFMSRAQTAYAKTQVQLANYEY</sequence>
<dbReference type="InterPro" id="IPR016496">
    <property type="entry name" value="GTPase_HflX"/>
</dbReference>
<dbReference type="InterPro" id="IPR025121">
    <property type="entry name" value="GTPase_HflX_N"/>
</dbReference>
<evidence type="ECO:0000256" key="3">
    <source>
        <dbReference type="ARBA" id="ARBA00022723"/>
    </source>
</evidence>
<keyword evidence="6" id="KW-0342">GTP-binding</keyword>
<protein>
    <submittedName>
        <fullName evidence="8">GTP-binding protein HflX</fullName>
    </submittedName>
</protein>
<dbReference type="PANTHER" id="PTHR10229">
    <property type="entry name" value="GTP-BINDING PROTEIN HFLX"/>
    <property type="match status" value="1"/>
</dbReference>
<evidence type="ECO:0000256" key="4">
    <source>
        <dbReference type="ARBA" id="ARBA00022741"/>
    </source>
</evidence>
<evidence type="ECO:0000256" key="2">
    <source>
        <dbReference type="ARBA" id="ARBA00022490"/>
    </source>
</evidence>
<evidence type="ECO:0000313" key="8">
    <source>
        <dbReference type="EMBL" id="EKC55663.1"/>
    </source>
</evidence>
<dbReference type="AlphaFoldDB" id="K1SDR8"/>
<dbReference type="FunFam" id="3.40.50.11060:FF:000001">
    <property type="entry name" value="GTPase HflX"/>
    <property type="match status" value="1"/>
</dbReference>